<gene>
    <name evidence="2" type="ORF">KC01_LOCUS8722</name>
</gene>
<dbReference type="AlphaFoldDB" id="A0AAV2JP07"/>
<dbReference type="Proteomes" id="UP001497482">
    <property type="component" value="Chromosome 13"/>
</dbReference>
<evidence type="ECO:0000313" key="3">
    <source>
        <dbReference type="Proteomes" id="UP001497482"/>
    </source>
</evidence>
<reference evidence="2 3" key="1">
    <citation type="submission" date="2024-04" db="EMBL/GenBank/DDBJ databases">
        <authorList>
            <person name="Waldvogel A.-M."/>
            <person name="Schoenle A."/>
        </authorList>
    </citation>
    <scope>NUCLEOTIDE SEQUENCE [LARGE SCALE GENOMIC DNA]</scope>
</reference>
<proteinExistence type="predicted"/>
<dbReference type="EMBL" id="OZ035835">
    <property type="protein sequence ID" value="CAL1577362.1"/>
    <property type="molecule type" value="Genomic_DNA"/>
</dbReference>
<sequence>MVNPAVRRGSRGVFLLMFKIELGHSHTHHNGAMMNSGRTIDKEPLHPWIWVAAVTALNCWHAWWSKPTHPNPTQKASPPVAVWRITGPPRAPANPFIIHTPLAPDQILPFCNWGGWRGGGINGGTGRPGLHPNNASMFKEMAPWTGSDRVQQSSGDEAGCPGEQLGQR</sequence>
<keyword evidence="3" id="KW-1185">Reference proteome</keyword>
<protein>
    <submittedName>
        <fullName evidence="2">Uncharacterized protein</fullName>
    </submittedName>
</protein>
<organism evidence="2 3">
    <name type="scientific">Knipowitschia caucasica</name>
    <name type="common">Caucasian dwarf goby</name>
    <name type="synonym">Pomatoschistus caucasicus</name>
    <dbReference type="NCBI Taxonomy" id="637954"/>
    <lineage>
        <taxon>Eukaryota</taxon>
        <taxon>Metazoa</taxon>
        <taxon>Chordata</taxon>
        <taxon>Craniata</taxon>
        <taxon>Vertebrata</taxon>
        <taxon>Euteleostomi</taxon>
        <taxon>Actinopterygii</taxon>
        <taxon>Neopterygii</taxon>
        <taxon>Teleostei</taxon>
        <taxon>Neoteleostei</taxon>
        <taxon>Acanthomorphata</taxon>
        <taxon>Gobiaria</taxon>
        <taxon>Gobiiformes</taxon>
        <taxon>Gobioidei</taxon>
        <taxon>Gobiidae</taxon>
        <taxon>Gobiinae</taxon>
        <taxon>Knipowitschia</taxon>
    </lineage>
</organism>
<evidence type="ECO:0000313" key="2">
    <source>
        <dbReference type="EMBL" id="CAL1577362.1"/>
    </source>
</evidence>
<accession>A0AAV2JP07</accession>
<name>A0AAV2JP07_KNICA</name>
<evidence type="ECO:0000256" key="1">
    <source>
        <dbReference type="SAM" id="MobiDB-lite"/>
    </source>
</evidence>
<feature type="region of interest" description="Disordered" evidence="1">
    <location>
        <begin position="145"/>
        <end position="168"/>
    </location>
</feature>